<comment type="caution">
    <text evidence="1">The sequence shown here is derived from an EMBL/GenBank/DDBJ whole genome shotgun (WGS) entry which is preliminary data.</text>
</comment>
<evidence type="ECO:0000313" key="2">
    <source>
        <dbReference type="Proteomes" id="UP000034076"/>
    </source>
</evidence>
<name>A0A0M2NDG9_9FIRM</name>
<protein>
    <submittedName>
        <fullName evidence="1">Uncharacterized protein</fullName>
    </submittedName>
</protein>
<reference evidence="1 2" key="1">
    <citation type="submission" date="2015-04" db="EMBL/GenBank/DDBJ databases">
        <title>Draft genome sequence of bacteremic isolate Catabacter hongkongensis type strain HKU16T.</title>
        <authorList>
            <person name="Lau S.K."/>
            <person name="Teng J.L."/>
            <person name="Huang Y."/>
            <person name="Curreem S.O."/>
            <person name="Tsui S.K."/>
            <person name="Woo P.C."/>
        </authorList>
    </citation>
    <scope>NUCLEOTIDE SEQUENCE [LARGE SCALE GENOMIC DNA]</scope>
    <source>
        <strain evidence="1 2">HKU16</strain>
    </source>
</reference>
<accession>A0A0M2NDG9</accession>
<keyword evidence="2" id="KW-1185">Reference proteome</keyword>
<dbReference type="AlphaFoldDB" id="A0A0M2NDG9"/>
<evidence type="ECO:0000313" key="1">
    <source>
        <dbReference type="EMBL" id="KKI50233.1"/>
    </source>
</evidence>
<proteinExistence type="predicted"/>
<sequence length="46" mass="5476">MSTPISLFFDILIFFVKNKNQHFVAFFRIIKAFFNKFQTNIISSIT</sequence>
<gene>
    <name evidence="1" type="ORF">CHK_2296</name>
</gene>
<dbReference type="Proteomes" id="UP000034076">
    <property type="component" value="Unassembled WGS sequence"/>
</dbReference>
<organism evidence="1 2">
    <name type="scientific">Christensenella hongkongensis</name>
    <dbReference type="NCBI Taxonomy" id="270498"/>
    <lineage>
        <taxon>Bacteria</taxon>
        <taxon>Bacillati</taxon>
        <taxon>Bacillota</taxon>
        <taxon>Clostridia</taxon>
        <taxon>Christensenellales</taxon>
        <taxon>Christensenellaceae</taxon>
        <taxon>Christensenella</taxon>
    </lineage>
</organism>
<dbReference type="EMBL" id="LAYJ01000112">
    <property type="protein sequence ID" value="KKI50233.1"/>
    <property type="molecule type" value="Genomic_DNA"/>
</dbReference>